<dbReference type="AlphaFoldDB" id="A0A841GYN2"/>
<dbReference type="EMBL" id="JACHIA010000006">
    <property type="protein sequence ID" value="MBB6070891.1"/>
    <property type="molecule type" value="Genomic_DNA"/>
</dbReference>
<feature type="signal peptide" evidence="7">
    <location>
        <begin position="1"/>
        <end position="22"/>
    </location>
</feature>
<dbReference type="Gene3D" id="3.40.630.10">
    <property type="entry name" value="Zn peptidases"/>
    <property type="match status" value="1"/>
</dbReference>
<evidence type="ECO:0000259" key="8">
    <source>
        <dbReference type="Pfam" id="PF04389"/>
    </source>
</evidence>
<dbReference type="Gene3D" id="3.50.30.30">
    <property type="match status" value="1"/>
</dbReference>
<comment type="caution">
    <text evidence="9">The sequence shown here is derived from an EMBL/GenBank/DDBJ whole genome shotgun (WGS) entry which is preliminary data.</text>
</comment>
<dbReference type="GO" id="GO:0004180">
    <property type="term" value="F:carboxypeptidase activity"/>
    <property type="evidence" value="ECO:0007669"/>
    <property type="project" value="UniProtKB-KW"/>
</dbReference>
<dbReference type="Proteomes" id="UP000582837">
    <property type="component" value="Unassembled WGS sequence"/>
</dbReference>
<keyword evidence="9" id="KW-0121">Carboxypeptidase</keyword>
<evidence type="ECO:0000313" key="10">
    <source>
        <dbReference type="Proteomes" id="UP000582837"/>
    </source>
</evidence>
<dbReference type="Pfam" id="PF04389">
    <property type="entry name" value="Peptidase_M28"/>
    <property type="match status" value="1"/>
</dbReference>
<keyword evidence="2" id="KW-0645">Protease</keyword>
<dbReference type="SUPFAM" id="SSF53187">
    <property type="entry name" value="Zn-dependent exopeptidases"/>
    <property type="match status" value="1"/>
</dbReference>
<evidence type="ECO:0000256" key="2">
    <source>
        <dbReference type="ARBA" id="ARBA00022670"/>
    </source>
</evidence>
<protein>
    <submittedName>
        <fullName evidence="9">Zn-dependent M28 family amino/carboxypeptidase</fullName>
    </submittedName>
</protein>
<keyword evidence="3" id="KW-0479">Metal-binding</keyword>
<evidence type="ECO:0000256" key="4">
    <source>
        <dbReference type="ARBA" id="ARBA00022729"/>
    </source>
</evidence>
<keyword evidence="6" id="KW-0862">Zinc</keyword>
<dbReference type="GO" id="GO:0004177">
    <property type="term" value="F:aminopeptidase activity"/>
    <property type="evidence" value="ECO:0007669"/>
    <property type="project" value="UniProtKB-KW"/>
</dbReference>
<feature type="chain" id="PRO_5032787960" evidence="7">
    <location>
        <begin position="23"/>
        <end position="562"/>
    </location>
</feature>
<evidence type="ECO:0000256" key="3">
    <source>
        <dbReference type="ARBA" id="ARBA00022723"/>
    </source>
</evidence>
<dbReference type="PROSITE" id="PS51257">
    <property type="entry name" value="PROKAR_LIPOPROTEIN"/>
    <property type="match status" value="1"/>
</dbReference>
<dbReference type="InterPro" id="IPR007484">
    <property type="entry name" value="Peptidase_M28"/>
</dbReference>
<organism evidence="9 10">
    <name type="scientific">Longimicrobium terrae</name>
    <dbReference type="NCBI Taxonomy" id="1639882"/>
    <lineage>
        <taxon>Bacteria</taxon>
        <taxon>Pseudomonadati</taxon>
        <taxon>Gemmatimonadota</taxon>
        <taxon>Longimicrobiia</taxon>
        <taxon>Longimicrobiales</taxon>
        <taxon>Longimicrobiaceae</taxon>
        <taxon>Longimicrobium</taxon>
    </lineage>
</organism>
<evidence type="ECO:0000256" key="6">
    <source>
        <dbReference type="ARBA" id="ARBA00022833"/>
    </source>
</evidence>
<proteinExistence type="predicted"/>
<dbReference type="GO" id="GO:0006508">
    <property type="term" value="P:proteolysis"/>
    <property type="evidence" value="ECO:0007669"/>
    <property type="project" value="UniProtKB-KW"/>
</dbReference>
<evidence type="ECO:0000256" key="1">
    <source>
        <dbReference type="ARBA" id="ARBA00022438"/>
    </source>
</evidence>
<dbReference type="GO" id="GO:0046872">
    <property type="term" value="F:metal ion binding"/>
    <property type="evidence" value="ECO:0007669"/>
    <property type="project" value="UniProtKB-KW"/>
</dbReference>
<dbReference type="InterPro" id="IPR046450">
    <property type="entry name" value="PA_dom_sf"/>
</dbReference>
<evidence type="ECO:0000256" key="5">
    <source>
        <dbReference type="ARBA" id="ARBA00022801"/>
    </source>
</evidence>
<dbReference type="PANTHER" id="PTHR12147">
    <property type="entry name" value="METALLOPEPTIDASE M28 FAMILY MEMBER"/>
    <property type="match status" value="1"/>
</dbReference>
<keyword evidence="4 7" id="KW-0732">Signal</keyword>
<dbReference type="InterPro" id="IPR045175">
    <property type="entry name" value="M28_fam"/>
</dbReference>
<keyword evidence="5" id="KW-0378">Hydrolase</keyword>
<feature type="domain" description="Peptidase M28" evidence="8">
    <location>
        <begin position="307"/>
        <end position="523"/>
    </location>
</feature>
<dbReference type="RefSeq" id="WP_170033281.1">
    <property type="nucleotide sequence ID" value="NZ_JABDTL010000001.1"/>
</dbReference>
<dbReference type="GO" id="GO:0008235">
    <property type="term" value="F:metalloexopeptidase activity"/>
    <property type="evidence" value="ECO:0007669"/>
    <property type="project" value="InterPro"/>
</dbReference>
<evidence type="ECO:0000313" key="9">
    <source>
        <dbReference type="EMBL" id="MBB6070891.1"/>
    </source>
</evidence>
<keyword evidence="10" id="KW-1185">Reference proteome</keyword>
<reference evidence="9 10" key="1">
    <citation type="submission" date="2020-08" db="EMBL/GenBank/DDBJ databases">
        <title>Genomic Encyclopedia of Type Strains, Phase IV (KMG-IV): sequencing the most valuable type-strain genomes for metagenomic binning, comparative biology and taxonomic classification.</title>
        <authorList>
            <person name="Goeker M."/>
        </authorList>
    </citation>
    <scope>NUCLEOTIDE SEQUENCE [LARGE SCALE GENOMIC DNA]</scope>
    <source>
        <strain evidence="9 10">DSM 29007</strain>
    </source>
</reference>
<dbReference type="PANTHER" id="PTHR12147:SF56">
    <property type="entry name" value="AMINOPEPTIDASE YDR415C-RELATED"/>
    <property type="match status" value="1"/>
</dbReference>
<keyword evidence="1" id="KW-0031">Aminopeptidase</keyword>
<accession>A0A841GYN2</accession>
<dbReference type="SUPFAM" id="SSF52025">
    <property type="entry name" value="PA domain"/>
    <property type="match status" value="1"/>
</dbReference>
<sequence length="562" mass="60728">MRKSVRWGAPLALALAAGCAPAGMQAGAAGAGTGEAAISGDMLLRDIRELSSDRFQGRAVGTAGEDSTIAYLSRRFREIGLAPGMPDGSYVQQVPLIGTTSRLEARAAVNGTTMELRQLEDIVAWSQRPDSLVSVNAAEMVFVGYGVVAPELGWDDFKGVDVRGKTVVMLIGDPPVPDPADTTRLDPSVFRGPAMTYYGRWTYKYETAAERGAAAVLLVHQTGPAGYPWSTIQSNVRERFDVAGAPAHVPVEGWIQLETARRIFAAGGHDFAALERTARTRGFRPVPLGGTATFRARNAVRRINSRNVVGRLPGSDPSVADEAVLFSAHWDSFGLGRVINGDSIYNGALDDASGVAWLISTGQAYRSLPTAPRRTLVFVAFTAEEQGLLGARYYAQHPVVPLAKTLADINMDAMNPWGRTRSLVSLGYGQSSLETLLATEAARDSRRVVPDPEPEKGYFYRADHLELARGGVPSLSFLFPGTDYLNQPADYAERVRGAYIRDDYHKPTDEVKADWDMAGIVDDTRLTYRVGLAVANGAEWPTWSTGSEFRAKREQSLGGGSR</sequence>
<evidence type="ECO:0000256" key="7">
    <source>
        <dbReference type="SAM" id="SignalP"/>
    </source>
</evidence>
<name>A0A841GYN2_9BACT</name>
<gene>
    <name evidence="9" type="ORF">HNQ61_002513</name>
</gene>